<dbReference type="RefSeq" id="WP_005862179.1">
    <property type="nucleotide sequence ID" value="NZ_AAYA01000014.1"/>
</dbReference>
<evidence type="ECO:0000259" key="1">
    <source>
        <dbReference type="Pfam" id="PF07700"/>
    </source>
</evidence>
<proteinExistence type="predicted"/>
<comment type="caution">
    <text evidence="2">The sequence shown here is derived from an EMBL/GenBank/DDBJ whole genome shotgun (WGS) entry which is preliminary data.</text>
</comment>
<name>A3K8A6_SAGS3</name>
<evidence type="ECO:0000313" key="3">
    <source>
        <dbReference type="Proteomes" id="UP000005713"/>
    </source>
</evidence>
<dbReference type="Proteomes" id="UP000005713">
    <property type="component" value="Unassembled WGS sequence"/>
</dbReference>
<feature type="domain" description="Heme NO-binding" evidence="1">
    <location>
        <begin position="2"/>
        <end position="160"/>
    </location>
</feature>
<dbReference type="eggNOG" id="COG1719">
    <property type="taxonomic scope" value="Bacteria"/>
</dbReference>
<evidence type="ECO:0000313" key="2">
    <source>
        <dbReference type="EMBL" id="EBA06585.1"/>
    </source>
</evidence>
<protein>
    <recommendedName>
        <fullName evidence="1">Heme NO-binding domain-containing protein</fullName>
    </recommendedName>
</protein>
<dbReference type="Pfam" id="PF07700">
    <property type="entry name" value="HNOB"/>
    <property type="match status" value="1"/>
</dbReference>
<gene>
    <name evidence="2" type="ORF">SSE37_10028</name>
</gene>
<organism evidence="2 3">
    <name type="scientific">Sagittula stellata (strain ATCC 700073 / DSM 11524 / E-37)</name>
    <dbReference type="NCBI Taxonomy" id="388399"/>
    <lineage>
        <taxon>Bacteria</taxon>
        <taxon>Pseudomonadati</taxon>
        <taxon>Pseudomonadota</taxon>
        <taxon>Alphaproteobacteria</taxon>
        <taxon>Rhodobacterales</taxon>
        <taxon>Roseobacteraceae</taxon>
        <taxon>Sagittula</taxon>
    </lineage>
</organism>
<dbReference type="AlphaFoldDB" id="A3K8A6"/>
<dbReference type="EMBL" id="AAYA01000014">
    <property type="protein sequence ID" value="EBA06585.1"/>
    <property type="molecule type" value="Genomic_DNA"/>
</dbReference>
<accession>A3K8A6</accession>
<dbReference type="OrthoDB" id="7266652at2"/>
<reference evidence="2 3" key="1">
    <citation type="submission" date="2006-06" db="EMBL/GenBank/DDBJ databases">
        <authorList>
            <person name="Moran M.A."/>
            <person name="Ferriera S."/>
            <person name="Johnson J."/>
            <person name="Kravitz S."/>
            <person name="Beeson K."/>
            <person name="Sutton G."/>
            <person name="Rogers Y.-H."/>
            <person name="Friedman R."/>
            <person name="Frazier M."/>
            <person name="Venter J.C."/>
        </authorList>
    </citation>
    <scope>NUCLEOTIDE SEQUENCE [LARGE SCALE GENOMIC DNA]</scope>
    <source>
        <strain evidence="2 3">E-37</strain>
    </source>
</reference>
<dbReference type="GO" id="GO:0020037">
    <property type="term" value="F:heme binding"/>
    <property type="evidence" value="ECO:0007669"/>
    <property type="project" value="InterPro"/>
</dbReference>
<sequence>MKGIVFTELLAMAEGVVGEAGVDEVLDGLALASGGAYSRVGNYPCSELLAIVSALAARTGVPAEDLQRRFGAWMHARFTQLYPGFFAAKDGPLHMLESIETEVHVEVRKLYPDAELPRFETSWQGEALRMCYVSPRPLVSFCEGLIHACGAHYGTPLRVDVTRVSDGEAVFDVSLER</sequence>
<dbReference type="InterPro" id="IPR024096">
    <property type="entry name" value="NO_sig/Golgi_transp_ligand-bd"/>
</dbReference>
<dbReference type="InterPro" id="IPR011644">
    <property type="entry name" value="Heme_NO-bd"/>
</dbReference>
<dbReference type="InterPro" id="IPR038158">
    <property type="entry name" value="H-NOX_domain_sf"/>
</dbReference>
<dbReference type="SUPFAM" id="SSF111126">
    <property type="entry name" value="Ligand-binding domain in the NO signalling and Golgi transport"/>
    <property type="match status" value="1"/>
</dbReference>
<dbReference type="Gene3D" id="3.90.1520.10">
    <property type="entry name" value="H-NOX domain"/>
    <property type="match status" value="1"/>
</dbReference>
<keyword evidence="3" id="KW-1185">Reference proteome</keyword>